<organism evidence="1 3">
    <name type="scientific">Vibrio phage River4</name>
    <dbReference type="NCBI Taxonomy" id="2736288"/>
    <lineage>
        <taxon>Viruses</taxon>
        <taxon>Duplodnaviria</taxon>
        <taxon>Heunggongvirae</taxon>
        <taxon>Uroviricota</taxon>
        <taxon>Caudoviricetes</taxon>
        <taxon>Demerecviridae</taxon>
        <taxon>Ermolyevavirinae</taxon>
        <taxon>Thalassavirus</taxon>
        <taxon>Thalassavirus river4</taxon>
    </lineage>
</organism>
<keyword evidence="3" id="KW-1185">Reference proteome</keyword>
<evidence type="ECO:0000313" key="1">
    <source>
        <dbReference type="EMBL" id="QKN84669.1"/>
    </source>
</evidence>
<dbReference type="EMBL" id="MT448617">
    <property type="protein sequence ID" value="QKN84850.1"/>
    <property type="molecule type" value="Genomic_DNA"/>
</dbReference>
<accession>A0A6M9Z3R2</accession>
<dbReference type="EMBL" id="MT448617">
    <property type="protein sequence ID" value="QKN84669.1"/>
    <property type="molecule type" value="Genomic_DNA"/>
</dbReference>
<evidence type="ECO:0000313" key="3">
    <source>
        <dbReference type="Proteomes" id="UP000509572"/>
    </source>
</evidence>
<protein>
    <submittedName>
        <fullName evidence="1">Uncharacterized protein</fullName>
    </submittedName>
</protein>
<evidence type="ECO:0000313" key="2">
    <source>
        <dbReference type="EMBL" id="QKN84850.1"/>
    </source>
</evidence>
<sequence>MRTSIFHLVNVQLDDMIREFGYIKTANALSDLYEKDVLSETECSTLRFMLSMQVSDYAEDLAQALIGCGKIELETNNEQGLFEARLNRVRLENNQMTKWVDQPIVDQPQPQLTLSTTYTYCH</sequence>
<dbReference type="Proteomes" id="UP000509572">
    <property type="component" value="Segment"/>
</dbReference>
<proteinExistence type="predicted"/>
<gene>
    <name evidence="2" type="ORF">RIVER4_211</name>
    <name evidence="1" type="ORF">RIVER4_7</name>
</gene>
<reference evidence="1 3" key="1">
    <citation type="submission" date="2020-05" db="EMBL/GenBank/DDBJ databases">
        <authorList>
            <person name="Brown Z."/>
            <person name="Glynn A."/>
            <person name="Broussard G.W."/>
        </authorList>
    </citation>
    <scope>NUCLEOTIDE SEQUENCE [LARGE SCALE GENOMIC DNA]</scope>
</reference>
<name>A0A6M9Z3R2_9CAUD</name>